<evidence type="ECO:0000313" key="2">
    <source>
        <dbReference type="Proteomes" id="UP000696573"/>
    </source>
</evidence>
<dbReference type="EMBL" id="CABFNQ020000694">
    <property type="protein sequence ID" value="CAH0023756.1"/>
    <property type="molecule type" value="Genomic_DNA"/>
</dbReference>
<accession>A0A9N9YM94</accession>
<evidence type="ECO:0008006" key="3">
    <source>
        <dbReference type="Google" id="ProtNLM"/>
    </source>
</evidence>
<protein>
    <recommendedName>
        <fullName evidence="3">SnoaL-like domain-containing protein</fullName>
    </recommendedName>
</protein>
<organism evidence="1 2">
    <name type="scientific">Clonostachys rhizophaga</name>
    <dbReference type="NCBI Taxonomy" id="160324"/>
    <lineage>
        <taxon>Eukaryota</taxon>
        <taxon>Fungi</taxon>
        <taxon>Dikarya</taxon>
        <taxon>Ascomycota</taxon>
        <taxon>Pezizomycotina</taxon>
        <taxon>Sordariomycetes</taxon>
        <taxon>Hypocreomycetidae</taxon>
        <taxon>Hypocreales</taxon>
        <taxon>Bionectriaceae</taxon>
        <taxon>Clonostachys</taxon>
    </lineage>
</organism>
<evidence type="ECO:0000313" key="1">
    <source>
        <dbReference type="EMBL" id="CAH0023756.1"/>
    </source>
</evidence>
<keyword evidence="2" id="KW-1185">Reference proteome</keyword>
<reference evidence="1" key="1">
    <citation type="submission" date="2021-10" db="EMBL/GenBank/DDBJ databases">
        <authorList>
            <person name="Piombo E."/>
        </authorList>
    </citation>
    <scope>NUCLEOTIDE SEQUENCE</scope>
</reference>
<comment type="caution">
    <text evidence="1">The sequence shown here is derived from an EMBL/GenBank/DDBJ whole genome shotgun (WGS) entry which is preliminary data.</text>
</comment>
<proteinExistence type="predicted"/>
<sequence>MPPSNTDMANLGTIKRAIEATMRDFFLSYEDSSAANSTSPLSRTLTPDCSRTMLPESFFKARGPGNALNNAEYEQVLVGDITVARMKRHAMSNVVIDSESRKSAATSVLDLEFKDGDATSMELTWFFDFNEDGSAIKRVVEFVDPFALLKLMEKRKAAGI</sequence>
<name>A0A9N9YM94_9HYPO</name>
<dbReference type="Proteomes" id="UP000696573">
    <property type="component" value="Unassembled WGS sequence"/>
</dbReference>
<dbReference type="AlphaFoldDB" id="A0A9N9YM94"/>
<dbReference type="OrthoDB" id="3758478at2759"/>
<gene>
    <name evidence="1" type="ORF">CRHIZ90672A_00000165</name>
</gene>